<reference evidence="2" key="1">
    <citation type="submission" date="2017-04" db="EMBL/GenBank/DDBJ databases">
        <title>Unveiling RNA virosphere associated with marine microorganisms.</title>
        <authorList>
            <person name="Urayama S."/>
            <person name="Takaki Y."/>
            <person name="Nishi S."/>
            <person name="Yoshida Y."/>
            <person name="Deguchi S."/>
            <person name="Takai K."/>
            <person name="Nunoura T."/>
        </authorList>
    </citation>
    <scope>NUCLEOTIDE SEQUENCE</scope>
</reference>
<protein>
    <submittedName>
        <fullName evidence="2">Uncharacterized protein</fullName>
    </submittedName>
</protein>
<feature type="compositionally biased region" description="Polar residues" evidence="1">
    <location>
        <begin position="17"/>
        <end position="28"/>
    </location>
</feature>
<dbReference type="AlphaFoldDB" id="A0A2V0RII0"/>
<accession>A0A2V0RII0</accession>
<name>A0A2V0RII0_9ZZZZ</name>
<dbReference type="EMBL" id="BDQA01000526">
    <property type="protein sequence ID" value="GBH22005.1"/>
    <property type="molecule type" value="Genomic_RNA"/>
</dbReference>
<proteinExistence type="predicted"/>
<feature type="region of interest" description="Disordered" evidence="1">
    <location>
        <begin position="1"/>
        <end position="28"/>
    </location>
</feature>
<comment type="caution">
    <text evidence="2">The sequence shown here is derived from an EMBL/GenBank/DDBJ whole genome shotgun (WGS) entry which is preliminary data.</text>
</comment>
<evidence type="ECO:0000313" key="2">
    <source>
        <dbReference type="EMBL" id="GBH22005.1"/>
    </source>
</evidence>
<organism evidence="2">
    <name type="scientific">viral metagenome</name>
    <dbReference type="NCBI Taxonomy" id="1070528"/>
    <lineage>
        <taxon>unclassified sequences</taxon>
        <taxon>metagenomes</taxon>
        <taxon>organismal metagenomes</taxon>
    </lineage>
</organism>
<evidence type="ECO:0000256" key="1">
    <source>
        <dbReference type="SAM" id="MobiDB-lite"/>
    </source>
</evidence>
<sequence length="933" mass="103398">MRIRGQRASENKRTRFRPSSTVLTRDSSGSNRDVFNFRLGSSYEFSQSQISINVDQYNSALSSQNDAAVFSGRSYASRDRSFNNHSPAFSLIEGGGTTVIGYDDRWRVITYVVAHHFDEEQKYIPDVIEVPALQKVGPEERRIIVCRSPARLRRLKHKVFQEFGSDTLNTEHSTDGHRRASDLTTPDLTSVNIWYSDRGCKFNTAHRNAHIKTRGLLEAKRCNCRRVEDSEANSRGFCVSCQKSCVEFKKERSVVITFRSGRGDIRSSLSRSSGFRSEVTRVVRADRANMSVRTTSFALRSMRRAIALNRAEGGFLSLAEAPVPSSLVCVCGLCDLLNKHLMAHTSMCGRTEFSMTNFLGGLDVEPPKSSGDSRLRLTSMSGRGTSNSVSTTFDLKMYKKDRHTALHIRPIQSMSNAVVGGVRLENGWIDLTQFSGEVDTPASQIALTQLRKILSPDVDVSNRFVGSPSKITKLEALLSSMLSAREGRTRAMPVYKLQGSMHSLIRRILKGQTTLSLTVPTLPIIPLSNWGGVVLPHTPCDAKLATHFRRLSGESLARFVNPLVSGNTYLSVPKAVLEVVRASRLTEAVKNLFVTGSNDAIFSLVANSPTWEETRTVGSSEGTAWSTKSFPTRYTEIRGWNPPIPTRRSDLYQIKHRSSQLLQYPQTYTDQAKPYSMKTVPRSLGLPSATSCCVIEGLNGSRWTSLYRCMSHKLESMGIKVNGQVNLKKQLSRVKTSLSSLSGQIVNCPLIASEKLAHGDICLVGPTDQDGRCALCRGEVTWTYTIDNKGEPCYNIQHTQSCPKCESKLVEASPSGYSDNDLAFLLDSTETHEASSLKCPECVTDQFHDDHSSAFKVVRVAQTPIIREYLNTCLDEKMWCHMSGTNDGKSVKIKFSGGTFTIPGFSTTTLLPAVIGQDDYVFAMTTPGSHYDV</sequence>